<dbReference type="InterPro" id="IPR011050">
    <property type="entry name" value="Pectin_lyase_fold/virulence"/>
</dbReference>
<proteinExistence type="predicted"/>
<protein>
    <recommendedName>
        <fullName evidence="3">Pentapeptide repeat-containing protein</fullName>
    </recommendedName>
</protein>
<evidence type="ECO:0008006" key="3">
    <source>
        <dbReference type="Google" id="ProtNLM"/>
    </source>
</evidence>
<sequence>MTTQPKHNITTERATDLLKDGQPLIDIYVEGELKIEVEENWDKEVVFENCIVEIFSAIGQQFEKPIRLTNCHFKNCEFTFVYFFGGLTIDNCTFDNYLDFQAGGHNKTGNPVIITNNEFKDFVNFFDCWYENEVTICNNNFYKGTNLLGKVHNISATFDIEPIIKDNIGQLDLNNEGEKNE</sequence>
<evidence type="ECO:0000313" key="2">
    <source>
        <dbReference type="Proteomes" id="UP000219281"/>
    </source>
</evidence>
<gene>
    <name evidence="1" type="ORF">SAMN06297358_1743</name>
</gene>
<dbReference type="SUPFAM" id="SSF51126">
    <property type="entry name" value="Pectin lyase-like"/>
    <property type="match status" value="1"/>
</dbReference>
<evidence type="ECO:0000313" key="1">
    <source>
        <dbReference type="EMBL" id="SOD14767.1"/>
    </source>
</evidence>
<dbReference type="AlphaFoldDB" id="A0A285ZYT2"/>
<dbReference type="RefSeq" id="WP_097130970.1">
    <property type="nucleotide sequence ID" value="NZ_OCMT01000002.1"/>
</dbReference>
<dbReference type="OrthoDB" id="1097343at2"/>
<name>A0A285ZYT2_9SPHI</name>
<accession>A0A285ZYT2</accession>
<keyword evidence="2" id="KW-1185">Reference proteome</keyword>
<dbReference type="EMBL" id="OCMT01000002">
    <property type="protein sequence ID" value="SOD14767.1"/>
    <property type="molecule type" value="Genomic_DNA"/>
</dbReference>
<organism evidence="1 2">
    <name type="scientific">Pedobacter xixiisoli</name>
    <dbReference type="NCBI Taxonomy" id="1476464"/>
    <lineage>
        <taxon>Bacteria</taxon>
        <taxon>Pseudomonadati</taxon>
        <taxon>Bacteroidota</taxon>
        <taxon>Sphingobacteriia</taxon>
        <taxon>Sphingobacteriales</taxon>
        <taxon>Sphingobacteriaceae</taxon>
        <taxon>Pedobacter</taxon>
    </lineage>
</organism>
<dbReference type="Proteomes" id="UP000219281">
    <property type="component" value="Unassembled WGS sequence"/>
</dbReference>
<reference evidence="2" key="1">
    <citation type="submission" date="2017-09" db="EMBL/GenBank/DDBJ databases">
        <authorList>
            <person name="Varghese N."/>
            <person name="Submissions S."/>
        </authorList>
    </citation>
    <scope>NUCLEOTIDE SEQUENCE [LARGE SCALE GENOMIC DNA]</scope>
    <source>
        <strain evidence="2">CGMCC 1.12803</strain>
    </source>
</reference>